<evidence type="ECO:0008006" key="3">
    <source>
        <dbReference type="Google" id="ProtNLM"/>
    </source>
</evidence>
<dbReference type="RefSeq" id="WP_305754941.1">
    <property type="nucleotide sequence ID" value="NZ_JAPCKK010000016.1"/>
</dbReference>
<evidence type="ECO:0000313" key="1">
    <source>
        <dbReference type="EMBL" id="MDP4097330.1"/>
    </source>
</evidence>
<accession>A0ABT9FRK3</accession>
<sequence length="136" mass="15900">MVSSEMINNSYYVGFEGEPQLIFMYENLNVRYELQLWNGYFETLLDCLIEQANDRSGILHEYCAYEGWYEESPWEIKNIKQAIQLFKSFDPNKLTEEDGVKASKNIKSILPTLTSDIITFLEQANDIGNKVFIVYE</sequence>
<comment type="caution">
    <text evidence="1">The sequence shown here is derived from an EMBL/GenBank/DDBJ whole genome shotgun (WGS) entry which is preliminary data.</text>
</comment>
<name>A0ABT9FRK3_9BACL</name>
<proteinExistence type="predicted"/>
<reference evidence="1 2" key="1">
    <citation type="submission" date="2022-10" db="EMBL/GenBank/DDBJ databases">
        <title>Paenibacillus description and whole genome data of maize root bacterial community.</title>
        <authorList>
            <person name="Marton D."/>
            <person name="Farkas M."/>
            <person name="Cserhati M."/>
        </authorList>
    </citation>
    <scope>NUCLEOTIDE SEQUENCE [LARGE SCALE GENOMIC DNA]</scope>
    <source>
        <strain evidence="1 2">P96</strain>
    </source>
</reference>
<protein>
    <recommendedName>
        <fullName evidence="3">Immunity protein CdiI</fullName>
    </recommendedName>
</protein>
<organism evidence="1 2">
    <name type="scientific">Paenibacillus zeirhizosphaerae</name>
    <dbReference type="NCBI Taxonomy" id="2987519"/>
    <lineage>
        <taxon>Bacteria</taxon>
        <taxon>Bacillati</taxon>
        <taxon>Bacillota</taxon>
        <taxon>Bacilli</taxon>
        <taxon>Bacillales</taxon>
        <taxon>Paenibacillaceae</taxon>
        <taxon>Paenibacillus</taxon>
    </lineage>
</organism>
<keyword evidence="2" id="KW-1185">Reference proteome</keyword>
<dbReference type="Proteomes" id="UP001241848">
    <property type="component" value="Unassembled WGS sequence"/>
</dbReference>
<dbReference type="EMBL" id="JAPCKK010000016">
    <property type="protein sequence ID" value="MDP4097330.1"/>
    <property type="molecule type" value="Genomic_DNA"/>
</dbReference>
<evidence type="ECO:0000313" key="2">
    <source>
        <dbReference type="Proteomes" id="UP001241848"/>
    </source>
</evidence>
<gene>
    <name evidence="1" type="ORF">OIN60_11170</name>
</gene>